<reference evidence="2" key="1">
    <citation type="submission" date="2023-05" db="EMBL/GenBank/DDBJ databases">
        <title>Nepenthes gracilis genome sequencing.</title>
        <authorList>
            <person name="Fukushima K."/>
        </authorList>
    </citation>
    <scope>NUCLEOTIDE SEQUENCE</scope>
    <source>
        <strain evidence="2">SING2019-196</strain>
    </source>
</reference>
<protein>
    <submittedName>
        <fullName evidence="2">Uncharacterized protein</fullName>
    </submittedName>
</protein>
<evidence type="ECO:0000313" key="3">
    <source>
        <dbReference type="Proteomes" id="UP001279734"/>
    </source>
</evidence>
<dbReference type="EMBL" id="BSYO01000036">
    <property type="protein sequence ID" value="GMH29498.1"/>
    <property type="molecule type" value="Genomic_DNA"/>
</dbReference>
<gene>
    <name evidence="2" type="ORF">Nepgr_031341</name>
</gene>
<dbReference type="AlphaFoldDB" id="A0AAD3TI89"/>
<sequence length="553" mass="58168">MAALRSEATRPIASSGLPLCGILAGMMKANAMVVVPTGSAAAAAVWYQLIGNMMLADDCSRMMHDVNWNLSSQAGMYAVRQYGIQDASLGLADVELVTFSWSYYCRFTAESRKAFGPGCDQMLILCSVSAGLESMLKMLVCGLWPICFCLGLPDVELRPVLALMTWPVSGVVQEEPYPVVEVELADSRIRKGRSQSDAIPKQTGLKSSGTPAILSQVKLCEVLQSGYENAPDSDPLDVVSCSWDQAGLEPGLGLHLTVASPMSDSVNSVDAELAPAVGIPRIASCPAMLQLCNQQIAQLPVPSVGCNSPDPCLPIGPSFAEILCRGLDADSQGFLVGGVSCWPISEEDSIAALGPVGASSTLEPHPPGVTVPELEYALSLLPPVSERARGPVDHVVDLVNAPPSISRIITKYSLDTSYQLGHGSSSPNGLLAASSTDSHLDTPAVSYLGSQVAPSQQDSWQPVKSRRNRKSVSKDAKAAYAACSTVSSWGCFEDDGVPSGSMNDEHANVVITTDHPVLDVVAPCVGEHVAGSLPRPLTTLEAAPIEDDSRGAH</sequence>
<name>A0AAD3TI89_NEPGR</name>
<evidence type="ECO:0000313" key="2">
    <source>
        <dbReference type="EMBL" id="GMH29498.1"/>
    </source>
</evidence>
<keyword evidence="3" id="KW-1185">Reference proteome</keyword>
<accession>A0AAD3TI89</accession>
<proteinExistence type="predicted"/>
<organism evidence="2 3">
    <name type="scientific">Nepenthes gracilis</name>
    <name type="common">Slender pitcher plant</name>
    <dbReference type="NCBI Taxonomy" id="150966"/>
    <lineage>
        <taxon>Eukaryota</taxon>
        <taxon>Viridiplantae</taxon>
        <taxon>Streptophyta</taxon>
        <taxon>Embryophyta</taxon>
        <taxon>Tracheophyta</taxon>
        <taxon>Spermatophyta</taxon>
        <taxon>Magnoliopsida</taxon>
        <taxon>eudicotyledons</taxon>
        <taxon>Gunneridae</taxon>
        <taxon>Pentapetalae</taxon>
        <taxon>Caryophyllales</taxon>
        <taxon>Nepenthaceae</taxon>
        <taxon>Nepenthes</taxon>
    </lineage>
</organism>
<comment type="caution">
    <text evidence="2">The sequence shown here is derived from an EMBL/GenBank/DDBJ whole genome shotgun (WGS) entry which is preliminary data.</text>
</comment>
<feature type="region of interest" description="Disordered" evidence="1">
    <location>
        <begin position="450"/>
        <end position="471"/>
    </location>
</feature>
<evidence type="ECO:0000256" key="1">
    <source>
        <dbReference type="SAM" id="MobiDB-lite"/>
    </source>
</evidence>
<dbReference type="Proteomes" id="UP001279734">
    <property type="component" value="Unassembled WGS sequence"/>
</dbReference>
<feature type="compositionally biased region" description="Polar residues" evidence="1">
    <location>
        <begin position="450"/>
        <end position="462"/>
    </location>
</feature>